<evidence type="ECO:0000313" key="3">
    <source>
        <dbReference type="Proteomes" id="UP000800092"/>
    </source>
</evidence>
<proteinExistence type="predicted"/>
<evidence type="ECO:0000256" key="1">
    <source>
        <dbReference type="SAM" id="MobiDB-lite"/>
    </source>
</evidence>
<dbReference type="EMBL" id="ML991816">
    <property type="protein sequence ID" value="KAF2232354.1"/>
    <property type="molecule type" value="Genomic_DNA"/>
</dbReference>
<feature type="region of interest" description="Disordered" evidence="1">
    <location>
        <begin position="388"/>
        <end position="432"/>
    </location>
</feature>
<dbReference type="Proteomes" id="UP000800092">
    <property type="component" value="Unassembled WGS sequence"/>
</dbReference>
<evidence type="ECO:0000313" key="2">
    <source>
        <dbReference type="EMBL" id="KAF2232354.1"/>
    </source>
</evidence>
<organism evidence="2 3">
    <name type="scientific">Viridothelium virens</name>
    <name type="common">Speckled blister lichen</name>
    <name type="synonym">Trypethelium virens</name>
    <dbReference type="NCBI Taxonomy" id="1048519"/>
    <lineage>
        <taxon>Eukaryota</taxon>
        <taxon>Fungi</taxon>
        <taxon>Dikarya</taxon>
        <taxon>Ascomycota</taxon>
        <taxon>Pezizomycotina</taxon>
        <taxon>Dothideomycetes</taxon>
        <taxon>Dothideomycetes incertae sedis</taxon>
        <taxon>Trypetheliales</taxon>
        <taxon>Trypetheliaceae</taxon>
        <taxon>Viridothelium</taxon>
    </lineage>
</organism>
<name>A0A6A6H2P1_VIRVR</name>
<gene>
    <name evidence="2" type="ORF">EV356DRAFT_517472</name>
</gene>
<accession>A0A6A6H2P1</accession>
<dbReference type="AlphaFoldDB" id="A0A6A6H2P1"/>
<protein>
    <submittedName>
        <fullName evidence="2">Uncharacterized protein</fullName>
    </submittedName>
</protein>
<reference evidence="2" key="1">
    <citation type="journal article" date="2020" name="Stud. Mycol.">
        <title>101 Dothideomycetes genomes: a test case for predicting lifestyles and emergence of pathogens.</title>
        <authorList>
            <person name="Haridas S."/>
            <person name="Albert R."/>
            <person name="Binder M."/>
            <person name="Bloem J."/>
            <person name="Labutti K."/>
            <person name="Salamov A."/>
            <person name="Andreopoulos B."/>
            <person name="Baker S."/>
            <person name="Barry K."/>
            <person name="Bills G."/>
            <person name="Bluhm B."/>
            <person name="Cannon C."/>
            <person name="Castanera R."/>
            <person name="Culley D."/>
            <person name="Daum C."/>
            <person name="Ezra D."/>
            <person name="Gonzalez J."/>
            <person name="Henrissat B."/>
            <person name="Kuo A."/>
            <person name="Liang C."/>
            <person name="Lipzen A."/>
            <person name="Lutzoni F."/>
            <person name="Magnuson J."/>
            <person name="Mondo S."/>
            <person name="Nolan M."/>
            <person name="Ohm R."/>
            <person name="Pangilinan J."/>
            <person name="Park H.-J."/>
            <person name="Ramirez L."/>
            <person name="Alfaro M."/>
            <person name="Sun H."/>
            <person name="Tritt A."/>
            <person name="Yoshinaga Y."/>
            <person name="Zwiers L.-H."/>
            <person name="Turgeon B."/>
            <person name="Goodwin S."/>
            <person name="Spatafora J."/>
            <person name="Crous P."/>
            <person name="Grigoriev I."/>
        </authorList>
    </citation>
    <scope>NUCLEOTIDE SEQUENCE</scope>
    <source>
        <strain evidence="2">Tuck. ex Michener</strain>
    </source>
</reference>
<sequence>MIAMMKVSRIWSGRKGWSYPILHIIDFPQHDLDHWYEVVLSPSQKGCSRATKIAQILQNILSSMAHFLKNLDDANEARKIKTCDRKALEDRLLPLLSRIIGQYTRLFREFCQWIDSRSLNNNSHTIATSEFFSLSKKIHDKIATWKEFHELRYEANRWICRTPQEIVILIIRLTFPNPEAQNDGQPPSTDENESLKKFISELKEGDWNSRICEPEYRKNEIPGAVPAVVCLDETWQRIGASRPSWPKETYNLLPWGKFFTKSRDFNTLKIANTHLRPAAEKLTALKLRDFDKSPQERLPPGDWRQLQSTFRRECPDEVRHFESHVWQAINADWSYKDQCGRCRCYYSVVLAKENDFDTTSIDTEAKRLGSCAETCLYAEHIEYQAVRKKAERRRRRRLRKRRARGKTRGKRKKQGGKVKKKREKGKTKRGKG</sequence>
<keyword evidence="3" id="KW-1185">Reference proteome</keyword>